<dbReference type="PROSITE" id="PS00455">
    <property type="entry name" value="AMP_BINDING"/>
    <property type="match status" value="1"/>
</dbReference>
<dbReference type="GO" id="GO:0031177">
    <property type="term" value="F:phosphopantetheine binding"/>
    <property type="evidence" value="ECO:0007669"/>
    <property type="project" value="InterPro"/>
</dbReference>
<dbReference type="InterPro" id="IPR009081">
    <property type="entry name" value="PP-bd_ACP"/>
</dbReference>
<name>A0A4Z0L7C6_9FLAO</name>
<dbReference type="FunFam" id="3.40.50.980:FF:000001">
    <property type="entry name" value="Non-ribosomal peptide synthetase"/>
    <property type="match status" value="1"/>
</dbReference>
<dbReference type="Gene3D" id="3.30.300.30">
    <property type="match status" value="1"/>
</dbReference>
<dbReference type="EMBL" id="SRLH01000005">
    <property type="protein sequence ID" value="TGD57490.1"/>
    <property type="molecule type" value="Genomic_DNA"/>
</dbReference>
<dbReference type="InterPro" id="IPR020845">
    <property type="entry name" value="AMP-binding_CS"/>
</dbReference>
<dbReference type="PROSITE" id="PS00012">
    <property type="entry name" value="PHOSPHOPANTETHEINE"/>
    <property type="match status" value="1"/>
</dbReference>
<reference evidence="6 7" key="1">
    <citation type="submission" date="2019-04" db="EMBL/GenBank/DDBJ databases">
        <title>Flavobacterium sp. strain DS2-A Genome sequencing and assembly.</title>
        <authorList>
            <person name="Kim I."/>
        </authorList>
    </citation>
    <scope>NUCLEOTIDE SEQUENCE [LARGE SCALE GENOMIC DNA]</scope>
    <source>
        <strain evidence="6 7">DS2-A</strain>
    </source>
</reference>
<dbReference type="SUPFAM" id="SSF47336">
    <property type="entry name" value="ACP-like"/>
    <property type="match status" value="1"/>
</dbReference>
<keyword evidence="3" id="KW-0596">Phosphopantetheine</keyword>
<dbReference type="NCBIfam" id="TIGR01733">
    <property type="entry name" value="AA-adenyl-dom"/>
    <property type="match status" value="1"/>
</dbReference>
<evidence type="ECO:0000313" key="7">
    <source>
        <dbReference type="Proteomes" id="UP000297407"/>
    </source>
</evidence>
<dbReference type="InterPro" id="IPR036736">
    <property type="entry name" value="ACP-like_sf"/>
</dbReference>
<dbReference type="Pfam" id="PF13193">
    <property type="entry name" value="AMP-binding_C"/>
    <property type="match status" value="1"/>
</dbReference>
<dbReference type="GO" id="GO:0003824">
    <property type="term" value="F:catalytic activity"/>
    <property type="evidence" value="ECO:0007669"/>
    <property type="project" value="InterPro"/>
</dbReference>
<evidence type="ECO:0000256" key="3">
    <source>
        <dbReference type="ARBA" id="ARBA00022450"/>
    </source>
</evidence>
<protein>
    <submittedName>
        <fullName evidence="6">Amino acid adenylation domain-containing protein</fullName>
    </submittedName>
</protein>
<proteinExistence type="inferred from homology"/>
<dbReference type="GO" id="GO:0005737">
    <property type="term" value="C:cytoplasm"/>
    <property type="evidence" value="ECO:0007669"/>
    <property type="project" value="TreeGrafter"/>
</dbReference>
<dbReference type="OrthoDB" id="605930at2"/>
<dbReference type="InterPro" id="IPR001242">
    <property type="entry name" value="Condensation_dom"/>
</dbReference>
<dbReference type="PROSITE" id="PS50075">
    <property type="entry name" value="CARRIER"/>
    <property type="match status" value="1"/>
</dbReference>
<dbReference type="InterPro" id="IPR020806">
    <property type="entry name" value="PKS_PP-bd"/>
</dbReference>
<dbReference type="PANTHER" id="PTHR45527">
    <property type="entry name" value="NONRIBOSOMAL PEPTIDE SYNTHETASE"/>
    <property type="match status" value="1"/>
</dbReference>
<dbReference type="Gene3D" id="2.30.38.10">
    <property type="entry name" value="Luciferase, Domain 3"/>
    <property type="match status" value="1"/>
</dbReference>
<dbReference type="InterPro" id="IPR000873">
    <property type="entry name" value="AMP-dep_synth/lig_dom"/>
</dbReference>
<dbReference type="Pfam" id="PF00501">
    <property type="entry name" value="AMP-binding"/>
    <property type="match status" value="1"/>
</dbReference>
<dbReference type="InterPro" id="IPR023213">
    <property type="entry name" value="CAT-like_dom_sf"/>
</dbReference>
<dbReference type="Gene3D" id="3.40.50.980">
    <property type="match status" value="2"/>
</dbReference>
<dbReference type="GO" id="GO:0043041">
    <property type="term" value="P:amino acid activation for nonribosomal peptide biosynthetic process"/>
    <property type="evidence" value="ECO:0007669"/>
    <property type="project" value="TreeGrafter"/>
</dbReference>
<dbReference type="RefSeq" id="WP_135526481.1">
    <property type="nucleotide sequence ID" value="NZ_SRLH01000005.1"/>
</dbReference>
<feature type="domain" description="Carrier" evidence="5">
    <location>
        <begin position="953"/>
        <end position="1028"/>
    </location>
</feature>
<dbReference type="Gene3D" id="3.30.559.10">
    <property type="entry name" value="Chloramphenicol acetyltransferase-like domain"/>
    <property type="match status" value="2"/>
</dbReference>
<sequence length="1479" mass="169748">MKLTLPQQDVYFEQLMYPDDPIYNIGAKIAITGTISHEVLNQAYIDLISQHDSYRSVISQSAEEVTINILETHDSVLEYLDFSGDENPDAHANAFMQQKFEVALRMDTRELLHKFILLKVSQTEHYLFSVYHHIITDGWGTSLMFQRLVKNYNEIMLFGAVTSEYPYTYRDFVLDDQAYFLSDDYQDDKNYWKEKFRQPQEQLLEKKENSAKPNESQRKEIIIKRDHYNRLEQVSKELGATTFHVILGVLYLYFGRKDQNTDFTIGLPVLNRGKSIFKKTVGLFMGVSPLRIQFSLEDNFEELIRNIKQQLRQDYRHQRFPLGKLIKELGLFHENERLFNITLSYEKQNYADHFLNTETKVIPLSHHSERVALAIYIREFDPLEDVKIDFDYNVNYFSQAAISRLAAHFEALLSAVTDNPKKALSQYQYLSQTEKEQLLQNFNNTQSGFPEEATLLDYFKEQVLQAPDKTAVANQEGKFTYRELDLFSDKVAHYLQKNRTSAKPVPVAVLMDRSATLVATLLGVLKSGNSYIPLDPSFPKDRLEYIIKHSGVAQIIAGRNIDHDLHTNSRIITVESILEEEHDGLQAGLERFSSEDTAYIIYTSGSTGSPKGVAISHKALLNFLISIRQEPKIAENDCLFSVTTQSFDISILEFFTPLISGASLYVASQELLSDPLAIVAKLDQLKPNIIQATPSFYQMLYNAGWKGDKAIKILCGGDLLSETLAGKLLETSAEVWNMYGPTETTIWSSCKKIEHASEASVIGKPIFNTEFYILDESKQLLPMGSPGTIYIGGYGLAQGYFKNEELTREKFIPSPFGSNKKIYNTGDLGRWNEKGEIEFLGRNDNQVKIRGYRIELGEIETKLNQLETVKESVVIAQKKADQEAVLIAYVITEKAPDTVLIIDALRQELPEYMIPHAIIQMEEFPLTPNKKIDRKALSLQEITIQKTAGLKEKPTTAIEEKLYGFYTEVLGMEEISTTDNFFALGGHSLNAVKLINRINEQLQYRITLKEVFDYPTIQTLSKYLGKKATVKSIRIEPVEEQPYYEITPSQYGIWLASQQEEKSMAYNMPAVFKIQGAIRKEVLQQALLEIVRKHEILRTHFMETGGIPYQKIKSRDEVIVVIEEFFHEERNKAASLQKYLDTAFDLETEILLKAALFHEANGDSYLVFATHHIAMDGWSLEILIREFADSYKAISQQEDRKEGLPAFQFRDYAAWHLKQLETNHEKNKAFWETYLKGYSWENRLPFEDEPFEGEHSGGHHDFLLESVKPALLQEFARKHNLSLHTILAGVFNILVYKMFDKRDFCIGTVNSGRTHAELHDQLGMYVKTLPLRSRMHSAQTVLEMLHQTHQDLLAIDEHQDLPQTIQNQLKTDVLFVLQNPSFDYRTISVCDGLQFQMMPVKGSYSRLPLLVTLWINEENVSGSIQYTARNFSAQTIGLIQLKYAQLLSEILKNPEKQLAELAIELPFEKERTIEIGLNF</sequence>
<evidence type="ECO:0000313" key="6">
    <source>
        <dbReference type="EMBL" id="TGD57490.1"/>
    </source>
</evidence>
<evidence type="ECO:0000256" key="1">
    <source>
        <dbReference type="ARBA" id="ARBA00001957"/>
    </source>
</evidence>
<dbReference type="Gene3D" id="1.10.1200.10">
    <property type="entry name" value="ACP-like"/>
    <property type="match status" value="1"/>
</dbReference>
<comment type="similarity">
    <text evidence="2">Belongs to the ATP-dependent AMP-binding enzyme family.</text>
</comment>
<dbReference type="Pfam" id="PF00550">
    <property type="entry name" value="PP-binding"/>
    <property type="match status" value="1"/>
</dbReference>
<dbReference type="InterPro" id="IPR045851">
    <property type="entry name" value="AMP-bd_C_sf"/>
</dbReference>
<comment type="cofactor">
    <cofactor evidence="1">
        <name>pantetheine 4'-phosphate</name>
        <dbReference type="ChEBI" id="CHEBI:47942"/>
    </cofactor>
</comment>
<dbReference type="InterPro" id="IPR025110">
    <property type="entry name" value="AMP-bd_C"/>
</dbReference>
<dbReference type="PANTHER" id="PTHR45527:SF1">
    <property type="entry name" value="FATTY ACID SYNTHASE"/>
    <property type="match status" value="1"/>
</dbReference>
<dbReference type="InterPro" id="IPR010071">
    <property type="entry name" value="AA_adenyl_dom"/>
</dbReference>
<dbReference type="SMART" id="SM00823">
    <property type="entry name" value="PKS_PP"/>
    <property type="match status" value="1"/>
</dbReference>
<dbReference type="Proteomes" id="UP000297407">
    <property type="component" value="Unassembled WGS sequence"/>
</dbReference>
<keyword evidence="4" id="KW-0597">Phosphoprotein</keyword>
<comment type="caution">
    <text evidence="6">The sequence shown here is derived from an EMBL/GenBank/DDBJ whole genome shotgun (WGS) entry which is preliminary data.</text>
</comment>
<evidence type="ECO:0000259" key="5">
    <source>
        <dbReference type="PROSITE" id="PS50075"/>
    </source>
</evidence>
<accession>A0A4Z0L7C6</accession>
<dbReference type="FunFam" id="1.10.1200.10:FF:000005">
    <property type="entry name" value="Nonribosomal peptide synthetase 1"/>
    <property type="match status" value="1"/>
</dbReference>
<dbReference type="InterPro" id="IPR006162">
    <property type="entry name" value="Ppantetheine_attach_site"/>
</dbReference>
<keyword evidence="7" id="KW-1185">Reference proteome</keyword>
<dbReference type="Pfam" id="PF00668">
    <property type="entry name" value="Condensation"/>
    <property type="match status" value="2"/>
</dbReference>
<evidence type="ECO:0000256" key="2">
    <source>
        <dbReference type="ARBA" id="ARBA00006432"/>
    </source>
</evidence>
<dbReference type="FunFam" id="3.30.300.30:FF:000010">
    <property type="entry name" value="Enterobactin synthetase component F"/>
    <property type="match status" value="1"/>
</dbReference>
<organism evidence="6 7">
    <name type="scientific">Flavobacterium humi</name>
    <dbReference type="NCBI Taxonomy" id="2562683"/>
    <lineage>
        <taxon>Bacteria</taxon>
        <taxon>Pseudomonadati</taxon>
        <taxon>Bacteroidota</taxon>
        <taxon>Flavobacteriia</taxon>
        <taxon>Flavobacteriales</taxon>
        <taxon>Flavobacteriaceae</taxon>
        <taxon>Flavobacterium</taxon>
    </lineage>
</organism>
<gene>
    <name evidence="6" type="ORF">E4635_09860</name>
</gene>
<evidence type="ECO:0000256" key="4">
    <source>
        <dbReference type="ARBA" id="ARBA00022553"/>
    </source>
</evidence>
<dbReference type="GO" id="GO:0044550">
    <property type="term" value="P:secondary metabolite biosynthetic process"/>
    <property type="evidence" value="ECO:0007669"/>
    <property type="project" value="TreeGrafter"/>
</dbReference>
<dbReference type="SUPFAM" id="SSF56801">
    <property type="entry name" value="Acetyl-CoA synthetase-like"/>
    <property type="match status" value="1"/>
</dbReference>
<dbReference type="SUPFAM" id="SSF52777">
    <property type="entry name" value="CoA-dependent acyltransferases"/>
    <property type="match status" value="4"/>
</dbReference>
<dbReference type="Gene3D" id="3.30.559.30">
    <property type="entry name" value="Nonribosomal peptide synthetase, condensation domain"/>
    <property type="match status" value="2"/>
</dbReference>